<evidence type="ECO:0000256" key="1">
    <source>
        <dbReference type="ARBA" id="ARBA00004370"/>
    </source>
</evidence>
<comment type="subcellular location">
    <subcellularLocation>
        <location evidence="1">Membrane</location>
    </subcellularLocation>
</comment>
<dbReference type="GO" id="GO:0016020">
    <property type="term" value="C:membrane"/>
    <property type="evidence" value="ECO:0007669"/>
    <property type="project" value="UniProtKB-SubCell"/>
</dbReference>
<dbReference type="GO" id="GO:0008270">
    <property type="term" value="F:zinc ion binding"/>
    <property type="evidence" value="ECO:0007669"/>
    <property type="project" value="UniProtKB-KW"/>
</dbReference>
<keyword evidence="6" id="KW-0812">Transmembrane</keyword>
<keyword evidence="8" id="KW-1185">Reference proteome</keyword>
<keyword evidence="2" id="KW-0479">Metal-binding</keyword>
<keyword evidence="4" id="KW-0862">Zinc</keyword>
<evidence type="ECO:0000256" key="4">
    <source>
        <dbReference type="ARBA" id="ARBA00022833"/>
    </source>
</evidence>
<proteinExistence type="predicted"/>
<keyword evidence="3" id="KW-0863">Zinc-finger</keyword>
<accession>A0AAQ3MQ23</accession>
<name>A0AAQ3MQ23_VIGMU</name>
<evidence type="ECO:0000313" key="8">
    <source>
        <dbReference type="Proteomes" id="UP001374535"/>
    </source>
</evidence>
<evidence type="ECO:0000256" key="2">
    <source>
        <dbReference type="ARBA" id="ARBA00022723"/>
    </source>
</evidence>
<evidence type="ECO:0000256" key="6">
    <source>
        <dbReference type="SAM" id="Phobius"/>
    </source>
</evidence>
<protein>
    <submittedName>
        <fullName evidence="7">Uncharacterized protein</fullName>
    </submittedName>
</protein>
<feature type="non-terminal residue" evidence="7">
    <location>
        <position position="183"/>
    </location>
</feature>
<evidence type="ECO:0000256" key="5">
    <source>
        <dbReference type="ARBA" id="ARBA00023136"/>
    </source>
</evidence>
<dbReference type="Proteomes" id="UP001374535">
    <property type="component" value="Chromosome 10"/>
</dbReference>
<keyword evidence="6" id="KW-1133">Transmembrane helix</keyword>
<dbReference type="PANTHER" id="PTHR46151:SF12">
    <property type="entry name" value="RING_U-BOX SUPERFAMILY PROTEIN"/>
    <property type="match status" value="1"/>
</dbReference>
<keyword evidence="5 6" id="KW-0472">Membrane</keyword>
<organism evidence="7 8">
    <name type="scientific">Vigna mungo</name>
    <name type="common">Black gram</name>
    <name type="synonym">Phaseolus mungo</name>
    <dbReference type="NCBI Taxonomy" id="3915"/>
    <lineage>
        <taxon>Eukaryota</taxon>
        <taxon>Viridiplantae</taxon>
        <taxon>Streptophyta</taxon>
        <taxon>Embryophyta</taxon>
        <taxon>Tracheophyta</taxon>
        <taxon>Spermatophyta</taxon>
        <taxon>Magnoliopsida</taxon>
        <taxon>eudicotyledons</taxon>
        <taxon>Gunneridae</taxon>
        <taxon>Pentapetalae</taxon>
        <taxon>rosids</taxon>
        <taxon>fabids</taxon>
        <taxon>Fabales</taxon>
        <taxon>Fabaceae</taxon>
        <taxon>Papilionoideae</taxon>
        <taxon>50 kb inversion clade</taxon>
        <taxon>NPAAA clade</taxon>
        <taxon>indigoferoid/millettioid clade</taxon>
        <taxon>Phaseoleae</taxon>
        <taxon>Vigna</taxon>
    </lineage>
</organism>
<dbReference type="EMBL" id="CP144691">
    <property type="protein sequence ID" value="WVY95529.1"/>
    <property type="molecule type" value="Genomic_DNA"/>
</dbReference>
<feature type="transmembrane region" description="Helical" evidence="6">
    <location>
        <begin position="39"/>
        <end position="60"/>
    </location>
</feature>
<sequence length="183" mass="19987">MWLSGMMQATTRCKELLSMWVLAASGSYALHQFMKVVERLVFAEFTCILALGGSIMGIIAGGINGQTTEAGFVDGACKGAVTGAIAALELLNNDADAEPLSKFALLWSLLNGKLFMEWICPVVAQVYQYHMNAHGTSYREESSDINNGIVMGITIIQELPVQMFNSSQMFNLYNESCCSICFQ</sequence>
<gene>
    <name evidence="7" type="ORF">V8G54_034617</name>
</gene>
<dbReference type="PANTHER" id="PTHR46151">
    <property type="entry name" value="NEP1-INTERACTING PROTEIN-LIKE 2"/>
    <property type="match status" value="1"/>
</dbReference>
<evidence type="ECO:0000313" key="7">
    <source>
        <dbReference type="EMBL" id="WVY95529.1"/>
    </source>
</evidence>
<evidence type="ECO:0000256" key="3">
    <source>
        <dbReference type="ARBA" id="ARBA00022771"/>
    </source>
</evidence>
<dbReference type="AlphaFoldDB" id="A0AAQ3MQ23"/>
<reference evidence="7 8" key="1">
    <citation type="journal article" date="2023" name="Life. Sci Alliance">
        <title>Evolutionary insights into 3D genome organization and epigenetic landscape of Vigna mungo.</title>
        <authorList>
            <person name="Junaid A."/>
            <person name="Singh B."/>
            <person name="Bhatia S."/>
        </authorList>
    </citation>
    <scope>NUCLEOTIDE SEQUENCE [LARGE SCALE GENOMIC DNA]</scope>
    <source>
        <strain evidence="7">Urdbean</strain>
    </source>
</reference>